<feature type="domain" description="RNA polymerase sigma factor 70 region 4 type 2" evidence="1">
    <location>
        <begin position="82"/>
        <end position="134"/>
    </location>
</feature>
<accession>A0A1M5Q279</accession>
<dbReference type="Pfam" id="PF08281">
    <property type="entry name" value="Sigma70_r4_2"/>
    <property type="match status" value="1"/>
</dbReference>
<organism evidence="2 3">
    <name type="scientific">Butyrivibrio fibrisolvens DSM 3071</name>
    <dbReference type="NCBI Taxonomy" id="1121131"/>
    <lineage>
        <taxon>Bacteria</taxon>
        <taxon>Bacillati</taxon>
        <taxon>Bacillota</taxon>
        <taxon>Clostridia</taxon>
        <taxon>Lachnospirales</taxon>
        <taxon>Lachnospiraceae</taxon>
        <taxon>Butyrivibrio</taxon>
    </lineage>
</organism>
<dbReference type="EMBL" id="FQXK01000003">
    <property type="protein sequence ID" value="SHH07573.1"/>
    <property type="molecule type" value="Genomic_DNA"/>
</dbReference>
<protein>
    <submittedName>
        <fullName evidence="2">RNA polymerase sigma factor, sigma-70 family</fullName>
    </submittedName>
</protein>
<sequence length="145" mass="17089">MSGYEFDPKDKKGSFRDRFDRYCKRTIYNVAHNLVYKQTQYLIFQYGADDVDPNWLTRDDNHGDLYAVKLSVRGKDVLIQNEELAKMLMKLQDRKREILLMSFMLDMTLDEISSELGIEYETAKSTKSKAIRELRKGVKKKSEET</sequence>
<evidence type="ECO:0000313" key="2">
    <source>
        <dbReference type="EMBL" id="SHH07573.1"/>
    </source>
</evidence>
<proteinExistence type="predicted"/>
<dbReference type="OrthoDB" id="9806818at2"/>
<dbReference type="InterPro" id="IPR036388">
    <property type="entry name" value="WH-like_DNA-bd_sf"/>
</dbReference>
<dbReference type="RefSeq" id="WP_073384716.1">
    <property type="nucleotide sequence ID" value="NZ_FQXK01000003.1"/>
</dbReference>
<keyword evidence="3" id="KW-1185">Reference proteome</keyword>
<dbReference type="SUPFAM" id="SSF88659">
    <property type="entry name" value="Sigma3 and sigma4 domains of RNA polymerase sigma factors"/>
    <property type="match status" value="1"/>
</dbReference>
<dbReference type="GO" id="GO:0016987">
    <property type="term" value="F:sigma factor activity"/>
    <property type="evidence" value="ECO:0007669"/>
    <property type="project" value="InterPro"/>
</dbReference>
<dbReference type="InterPro" id="IPR013249">
    <property type="entry name" value="RNA_pol_sigma70_r4_t2"/>
</dbReference>
<dbReference type="GeneID" id="89509098"/>
<dbReference type="CDD" id="cd06171">
    <property type="entry name" value="Sigma70_r4"/>
    <property type="match status" value="1"/>
</dbReference>
<dbReference type="STRING" id="1121131.SAMN02745229_00160"/>
<evidence type="ECO:0000313" key="3">
    <source>
        <dbReference type="Proteomes" id="UP000184278"/>
    </source>
</evidence>
<dbReference type="GO" id="GO:0006352">
    <property type="term" value="P:DNA-templated transcription initiation"/>
    <property type="evidence" value="ECO:0007669"/>
    <property type="project" value="InterPro"/>
</dbReference>
<gene>
    <name evidence="2" type="ORF">SAMN02745229_00160</name>
</gene>
<evidence type="ECO:0000259" key="1">
    <source>
        <dbReference type="Pfam" id="PF08281"/>
    </source>
</evidence>
<dbReference type="Gene3D" id="1.10.10.10">
    <property type="entry name" value="Winged helix-like DNA-binding domain superfamily/Winged helix DNA-binding domain"/>
    <property type="match status" value="1"/>
</dbReference>
<name>A0A1M5Q279_BUTFI</name>
<reference evidence="3" key="1">
    <citation type="submission" date="2016-11" db="EMBL/GenBank/DDBJ databases">
        <authorList>
            <person name="Varghese N."/>
            <person name="Submissions S."/>
        </authorList>
    </citation>
    <scope>NUCLEOTIDE SEQUENCE [LARGE SCALE GENOMIC DNA]</scope>
    <source>
        <strain evidence="3">DSM 3071</strain>
    </source>
</reference>
<dbReference type="AlphaFoldDB" id="A0A1M5Q279"/>
<dbReference type="Proteomes" id="UP000184278">
    <property type="component" value="Unassembled WGS sequence"/>
</dbReference>
<dbReference type="GO" id="GO:0003677">
    <property type="term" value="F:DNA binding"/>
    <property type="evidence" value="ECO:0007669"/>
    <property type="project" value="InterPro"/>
</dbReference>
<dbReference type="InterPro" id="IPR013324">
    <property type="entry name" value="RNA_pol_sigma_r3/r4-like"/>
</dbReference>